<gene>
    <name evidence="2" type="ORF">DCMF_01295</name>
</gene>
<name>A0A3G1KMD9_FORW1</name>
<dbReference type="KEGG" id="fwa:DCMF_01295"/>
<dbReference type="AlphaFoldDB" id="A0A3G1KMD9"/>
<accession>A0A3G1KMD9</accession>
<keyword evidence="3" id="KW-1185">Reference proteome</keyword>
<dbReference type="InterPro" id="IPR059106">
    <property type="entry name" value="WHD_MalT"/>
</dbReference>
<organism evidence="2 3">
    <name type="scientific">Formimonas warabiya</name>
    <dbReference type="NCBI Taxonomy" id="1761012"/>
    <lineage>
        <taxon>Bacteria</taxon>
        <taxon>Bacillati</taxon>
        <taxon>Bacillota</taxon>
        <taxon>Clostridia</taxon>
        <taxon>Eubacteriales</taxon>
        <taxon>Peptococcaceae</taxon>
        <taxon>Candidatus Formimonas</taxon>
    </lineage>
</organism>
<evidence type="ECO:0000313" key="3">
    <source>
        <dbReference type="Proteomes" id="UP000323521"/>
    </source>
</evidence>
<reference evidence="2 3" key="1">
    <citation type="submission" date="2016-10" db="EMBL/GenBank/DDBJ databases">
        <title>Complete Genome Sequence of Peptococcaceae strain DCMF.</title>
        <authorList>
            <person name="Edwards R.J."/>
            <person name="Holland S.I."/>
            <person name="Deshpande N.P."/>
            <person name="Wong Y.K."/>
            <person name="Ertan H."/>
            <person name="Manefield M."/>
            <person name="Russell T.L."/>
            <person name="Lee M.J."/>
        </authorList>
    </citation>
    <scope>NUCLEOTIDE SEQUENCE [LARGE SCALE GENOMIC DNA]</scope>
    <source>
        <strain evidence="2 3">DCMF</strain>
    </source>
</reference>
<evidence type="ECO:0000259" key="1">
    <source>
        <dbReference type="Pfam" id="PF25873"/>
    </source>
</evidence>
<proteinExistence type="predicted"/>
<evidence type="ECO:0000313" key="2">
    <source>
        <dbReference type="EMBL" id="ATW23613.1"/>
    </source>
</evidence>
<protein>
    <recommendedName>
        <fullName evidence="1">MalT-like winged helix domain-containing protein</fullName>
    </recommendedName>
</protein>
<dbReference type="Proteomes" id="UP000323521">
    <property type="component" value="Chromosome"/>
</dbReference>
<feature type="domain" description="MalT-like winged helix" evidence="1">
    <location>
        <begin position="99"/>
        <end position="164"/>
    </location>
</feature>
<dbReference type="EMBL" id="CP017634">
    <property type="protein sequence ID" value="ATW23613.1"/>
    <property type="molecule type" value="Genomic_DNA"/>
</dbReference>
<dbReference type="Pfam" id="PF25873">
    <property type="entry name" value="WHD_MalT"/>
    <property type="match status" value="1"/>
</dbReference>
<sequence length="181" mass="20376">MKYLPENVRLCLGSREIPWPGLAALRARGKILELTQKEMQFTKDEAARFIGFDDDHLYALAEGWPLAFGSFKVLFQNGISPGATPSHGHDTLYEYLLHECILRLAPEVVDFLHTTACFEELDAPMLNAVLGIQNARLILDSLAARNIFTIRTSGTVFRYHALFTSKPLPSAMLPKRNIQLF</sequence>
<dbReference type="RefSeq" id="WP_214659015.1">
    <property type="nucleotide sequence ID" value="NZ_CP017634.1"/>
</dbReference>